<dbReference type="InterPro" id="IPR043128">
    <property type="entry name" value="Rev_trsase/Diguanyl_cyclase"/>
</dbReference>
<dbReference type="Gene3D" id="3.30.70.270">
    <property type="match status" value="1"/>
</dbReference>
<keyword evidence="8" id="KW-1185">Reference proteome</keyword>
<reference evidence="5" key="1">
    <citation type="journal article" date="2014" name="Int. J. Syst. Evol. Microbiol.">
        <title>Complete genome of a new Firmicutes species belonging to the dominant human colonic microbiota ('Ruminococcus bicirculans') reveals two chromosomes and a selective capacity to utilize plant glucans.</title>
        <authorList>
            <consortium name="NISC Comparative Sequencing Program"/>
            <person name="Wegmann U."/>
            <person name="Louis P."/>
            <person name="Goesmann A."/>
            <person name="Henrissat B."/>
            <person name="Duncan S.H."/>
            <person name="Flint H.J."/>
        </authorList>
    </citation>
    <scope>NUCLEOTIDE SEQUENCE</scope>
    <source>
        <strain evidence="5">CGMCC 1.15931</strain>
    </source>
</reference>
<dbReference type="InterPro" id="IPR000014">
    <property type="entry name" value="PAS"/>
</dbReference>
<proteinExistence type="predicted"/>
<evidence type="ECO:0000313" key="7">
    <source>
        <dbReference type="Proteomes" id="UP000430634"/>
    </source>
</evidence>
<dbReference type="SUPFAM" id="SSF55785">
    <property type="entry name" value="PYP-like sensor domain (PAS domain)"/>
    <property type="match status" value="2"/>
</dbReference>
<dbReference type="SMART" id="SM00091">
    <property type="entry name" value="PAS"/>
    <property type="match status" value="2"/>
</dbReference>
<dbReference type="SMART" id="SM00052">
    <property type="entry name" value="EAL"/>
    <property type="match status" value="1"/>
</dbReference>
<evidence type="ECO:0000259" key="1">
    <source>
        <dbReference type="PROSITE" id="PS50112"/>
    </source>
</evidence>
<reference evidence="5" key="4">
    <citation type="submission" date="2024-05" db="EMBL/GenBank/DDBJ databases">
        <authorList>
            <person name="Sun Q."/>
            <person name="Zhou Y."/>
        </authorList>
    </citation>
    <scope>NUCLEOTIDE SEQUENCE</scope>
    <source>
        <strain evidence="5">CGMCC 1.15931</strain>
    </source>
</reference>
<dbReference type="CDD" id="cd01949">
    <property type="entry name" value="GGDEF"/>
    <property type="match status" value="1"/>
</dbReference>
<dbReference type="EMBL" id="WNKZ01000012">
    <property type="protein sequence ID" value="MTV52468.1"/>
    <property type="molecule type" value="Genomic_DNA"/>
</dbReference>
<dbReference type="Pfam" id="PF00563">
    <property type="entry name" value="EAL"/>
    <property type="match status" value="1"/>
</dbReference>
<dbReference type="PROSITE" id="PS50113">
    <property type="entry name" value="PAC"/>
    <property type="match status" value="1"/>
</dbReference>
<dbReference type="FunFam" id="3.30.70.270:FF:000001">
    <property type="entry name" value="Diguanylate cyclase domain protein"/>
    <property type="match status" value="1"/>
</dbReference>
<dbReference type="NCBIfam" id="TIGR00229">
    <property type="entry name" value="sensory_box"/>
    <property type="match status" value="1"/>
</dbReference>
<dbReference type="Proteomes" id="UP000430634">
    <property type="component" value="Unassembled WGS sequence"/>
</dbReference>
<dbReference type="Gene3D" id="2.10.70.100">
    <property type="match status" value="1"/>
</dbReference>
<feature type="domain" description="EAL" evidence="3">
    <location>
        <begin position="444"/>
        <end position="703"/>
    </location>
</feature>
<accession>A0A6I3STJ3</accession>
<dbReference type="RefSeq" id="WP_155469795.1">
    <property type="nucleotide sequence ID" value="NZ_BMKG01000024.1"/>
</dbReference>
<dbReference type="Gene3D" id="3.30.450.20">
    <property type="entry name" value="PAS domain"/>
    <property type="match status" value="2"/>
</dbReference>
<dbReference type="InterPro" id="IPR001633">
    <property type="entry name" value="EAL_dom"/>
</dbReference>
<dbReference type="AlphaFoldDB" id="A0A6I3STJ3"/>
<dbReference type="Pfam" id="PF00990">
    <property type="entry name" value="GGDEF"/>
    <property type="match status" value="1"/>
</dbReference>
<feature type="domain" description="GGDEF" evidence="4">
    <location>
        <begin position="300"/>
        <end position="433"/>
    </location>
</feature>
<dbReference type="OrthoDB" id="9813903at2"/>
<dbReference type="NCBIfam" id="TIGR00254">
    <property type="entry name" value="GGDEF"/>
    <property type="match status" value="1"/>
</dbReference>
<reference evidence="8" key="2">
    <citation type="journal article" date="2019" name="Int. J. Syst. Evol. Microbiol.">
        <title>The Global Catalogue of Microorganisms (GCM) 10K type strain sequencing project: providing services to taxonomists for standard genome sequencing and annotation.</title>
        <authorList>
            <consortium name="The Broad Institute Genomics Platform"/>
            <consortium name="The Broad Institute Genome Sequencing Center for Infectious Disease"/>
            <person name="Wu L."/>
            <person name="Ma J."/>
        </authorList>
    </citation>
    <scope>NUCLEOTIDE SEQUENCE [LARGE SCALE GENOMIC DNA]</scope>
    <source>
        <strain evidence="8">CGMCC 1.15931</strain>
    </source>
</reference>
<dbReference type="PROSITE" id="PS50887">
    <property type="entry name" value="GGDEF"/>
    <property type="match status" value="1"/>
</dbReference>
<comment type="caution">
    <text evidence="6">The sequence shown here is derived from an EMBL/GenBank/DDBJ whole genome shotgun (WGS) entry which is preliminary data.</text>
</comment>
<evidence type="ECO:0000313" key="8">
    <source>
        <dbReference type="Proteomes" id="UP000622638"/>
    </source>
</evidence>
<dbReference type="CDD" id="cd00130">
    <property type="entry name" value="PAS"/>
    <property type="match status" value="2"/>
</dbReference>
<dbReference type="InterPro" id="IPR000160">
    <property type="entry name" value="GGDEF_dom"/>
</dbReference>
<feature type="domain" description="PAS" evidence="1">
    <location>
        <begin position="137"/>
        <end position="211"/>
    </location>
</feature>
<gene>
    <name evidence="5" type="ORF">GCM10011572_44730</name>
    <name evidence="6" type="ORF">GM672_06915</name>
</gene>
<feature type="domain" description="PAS" evidence="1">
    <location>
        <begin position="37"/>
        <end position="84"/>
    </location>
</feature>
<feature type="domain" description="PAC" evidence="2">
    <location>
        <begin position="216"/>
        <end position="268"/>
    </location>
</feature>
<dbReference type="Pfam" id="PF08448">
    <property type="entry name" value="PAS_4"/>
    <property type="match status" value="1"/>
</dbReference>
<evidence type="ECO:0000313" key="5">
    <source>
        <dbReference type="EMBL" id="GGC18393.1"/>
    </source>
</evidence>
<dbReference type="InterPro" id="IPR035919">
    <property type="entry name" value="EAL_sf"/>
</dbReference>
<dbReference type="Proteomes" id="UP000622638">
    <property type="component" value="Unassembled WGS sequence"/>
</dbReference>
<dbReference type="InterPro" id="IPR035965">
    <property type="entry name" value="PAS-like_dom_sf"/>
</dbReference>
<dbReference type="InterPro" id="IPR052155">
    <property type="entry name" value="Biofilm_reg_signaling"/>
</dbReference>
<evidence type="ECO:0000259" key="2">
    <source>
        <dbReference type="PROSITE" id="PS50113"/>
    </source>
</evidence>
<dbReference type="InterPro" id="IPR000700">
    <property type="entry name" value="PAS-assoc_C"/>
</dbReference>
<reference evidence="6 7" key="3">
    <citation type="submission" date="2019-11" db="EMBL/GenBank/DDBJ databases">
        <title>Type strains purchased from KCTC, JCM and DSMZ.</title>
        <authorList>
            <person name="Lu H."/>
        </authorList>
    </citation>
    <scope>NUCLEOTIDE SEQUENCE [LARGE SCALE GENOMIC DNA]</scope>
    <source>
        <strain evidence="6 7">KCTC 52429</strain>
    </source>
</reference>
<dbReference type="SUPFAM" id="SSF55073">
    <property type="entry name" value="Nucleotide cyclase"/>
    <property type="match status" value="1"/>
</dbReference>
<dbReference type="InterPro" id="IPR029787">
    <property type="entry name" value="Nucleotide_cyclase"/>
</dbReference>
<dbReference type="CDD" id="cd01948">
    <property type="entry name" value="EAL"/>
    <property type="match status" value="1"/>
</dbReference>
<dbReference type="GO" id="GO:0003824">
    <property type="term" value="F:catalytic activity"/>
    <property type="evidence" value="ECO:0007669"/>
    <property type="project" value="UniProtKB-ARBA"/>
</dbReference>
<dbReference type="InterPro" id="IPR013655">
    <property type="entry name" value="PAS_fold_3"/>
</dbReference>
<dbReference type="Gene3D" id="3.20.20.450">
    <property type="entry name" value="EAL domain"/>
    <property type="match status" value="1"/>
</dbReference>
<evidence type="ECO:0000259" key="4">
    <source>
        <dbReference type="PROSITE" id="PS50887"/>
    </source>
</evidence>
<dbReference type="Pfam" id="PF08447">
    <property type="entry name" value="PAS_3"/>
    <property type="match status" value="1"/>
</dbReference>
<evidence type="ECO:0000259" key="3">
    <source>
        <dbReference type="PROSITE" id="PS50883"/>
    </source>
</evidence>
<protein>
    <submittedName>
        <fullName evidence="6">EAL domain-containing protein</fullName>
    </submittedName>
</protein>
<dbReference type="PROSITE" id="PS50883">
    <property type="entry name" value="EAL"/>
    <property type="match status" value="1"/>
</dbReference>
<evidence type="ECO:0000313" key="6">
    <source>
        <dbReference type="EMBL" id="MTV52468.1"/>
    </source>
</evidence>
<dbReference type="PANTHER" id="PTHR44757:SF4">
    <property type="entry name" value="DIGUANYLATE CYCLASE DGCE-RELATED"/>
    <property type="match status" value="1"/>
</dbReference>
<organism evidence="6 7">
    <name type="scientific">Pseudoduganella buxea</name>
    <dbReference type="NCBI Taxonomy" id="1949069"/>
    <lineage>
        <taxon>Bacteria</taxon>
        <taxon>Pseudomonadati</taxon>
        <taxon>Pseudomonadota</taxon>
        <taxon>Betaproteobacteria</taxon>
        <taxon>Burkholderiales</taxon>
        <taxon>Oxalobacteraceae</taxon>
        <taxon>Telluria group</taxon>
        <taxon>Pseudoduganella</taxon>
    </lineage>
</organism>
<dbReference type="SMART" id="SM00267">
    <property type="entry name" value="GGDEF"/>
    <property type="match status" value="1"/>
</dbReference>
<sequence length="703" mass="78543">MNIPGGRNEQALRAARMAVWHATFERCTPKAVERGTVHWSPGGAALLGVPRRAFDQPFEQFLDIVHPEDRAAVAAILREALEARGTYDFEYRVVWPDRSVHWLAARGTASRSRGSGEALGIVWDATGQKLQELHNHQQRELAEITLGSIGDAVVTTDVKGRTRYLNRVAEHLTGWPLEQARGVDVGAVLQLVDEVTGEPADNVAQRCLRQRQLIAVSPRSQLVTHDERRVAVELSAAPIWSRDGELLGAVLVFRDISHERKLAQQISWYASHDTLTGLINRREFEDAVARALHTARHENHVHALLYIDLDQFHIVNDTCGHAGGDVLLQLLTRMLLTHLRDSDLLARLGGDELGVLLPHCPPERAMLLADMLRRAIRDFDFTWEDKQFQLGASIGVAVIDADSKSTTDLLTAADQACALAKEQGRNRIHLYQESDLMLAQRRGEMQWIGRLKEAFEQHAFRLYALPIVSLHEPAETHEEVLVRLLDPDGELVPPGDFIPAAERYDMMVSIDRWVIRAVCRHVKTLRDSLPLEADFVASRHRTPARYSINLSGMSLSDDHLHDYIVDQFVQNEVAPEQICFEVTETAAITHLPKAQAFMARLRAMGCRFSLDDFGAGLSSFAYLKALPVDYLKIDGMFIRDIRSNAINCALVKAINEVGHVMGIRTVAEYVEDDETLTLIRTLGVDYAQGHAVGELRPLMAGSA</sequence>
<dbReference type="PROSITE" id="PS50112">
    <property type="entry name" value="PAS"/>
    <property type="match status" value="2"/>
</dbReference>
<dbReference type="InterPro" id="IPR013656">
    <property type="entry name" value="PAS_4"/>
</dbReference>
<dbReference type="EMBL" id="BMKG01000024">
    <property type="protein sequence ID" value="GGC18393.1"/>
    <property type="molecule type" value="Genomic_DNA"/>
</dbReference>
<name>A0A6I3STJ3_9BURK</name>
<dbReference type="PANTHER" id="PTHR44757">
    <property type="entry name" value="DIGUANYLATE CYCLASE DGCP"/>
    <property type="match status" value="1"/>
</dbReference>
<dbReference type="SUPFAM" id="SSF141868">
    <property type="entry name" value="EAL domain-like"/>
    <property type="match status" value="1"/>
</dbReference>